<dbReference type="PANTHER" id="PTHR24031">
    <property type="entry name" value="RNA HELICASE"/>
    <property type="match status" value="1"/>
</dbReference>
<feature type="region of interest" description="Disordered" evidence="8">
    <location>
        <begin position="51"/>
        <end position="128"/>
    </location>
</feature>
<feature type="domain" description="Helicase ATP-binding" evidence="9">
    <location>
        <begin position="161"/>
        <end position="375"/>
    </location>
</feature>
<feature type="compositionally biased region" description="Polar residues" evidence="8">
    <location>
        <begin position="214"/>
        <end position="225"/>
    </location>
</feature>
<organism evidence="11 12">
    <name type="scientific">Porites evermanni</name>
    <dbReference type="NCBI Taxonomy" id="104178"/>
    <lineage>
        <taxon>Eukaryota</taxon>
        <taxon>Metazoa</taxon>
        <taxon>Cnidaria</taxon>
        <taxon>Anthozoa</taxon>
        <taxon>Hexacorallia</taxon>
        <taxon>Scleractinia</taxon>
        <taxon>Fungiina</taxon>
        <taxon>Poritidae</taxon>
        <taxon>Porites</taxon>
    </lineage>
</organism>
<keyword evidence="2 6" id="KW-0378">Hydrolase</keyword>
<keyword evidence="12" id="KW-1185">Reference proteome</keyword>
<comment type="catalytic activity">
    <reaction evidence="7">
        <text>ATP + H2O = ADP + phosphate + H(+)</text>
        <dbReference type="Rhea" id="RHEA:13065"/>
        <dbReference type="ChEBI" id="CHEBI:15377"/>
        <dbReference type="ChEBI" id="CHEBI:15378"/>
        <dbReference type="ChEBI" id="CHEBI:30616"/>
        <dbReference type="ChEBI" id="CHEBI:43474"/>
        <dbReference type="ChEBI" id="CHEBI:456216"/>
        <dbReference type="EC" id="3.6.4.13"/>
    </reaction>
</comment>
<keyword evidence="3 6" id="KW-0347">Helicase</keyword>
<accession>A0ABN8T2U3</accession>
<evidence type="ECO:0000256" key="3">
    <source>
        <dbReference type="ARBA" id="ARBA00022806"/>
    </source>
</evidence>
<feature type="short sequence motif" description="Q motif" evidence="5">
    <location>
        <begin position="129"/>
        <end position="157"/>
    </location>
</feature>
<proteinExistence type="inferred from homology"/>
<name>A0ABN8T2U3_9CNID</name>
<comment type="function">
    <text evidence="7">RNA helicase.</text>
</comment>
<evidence type="ECO:0000256" key="7">
    <source>
        <dbReference type="RuleBase" id="RU365068"/>
    </source>
</evidence>
<comment type="caution">
    <text evidence="11">The sequence shown here is derived from an EMBL/GenBank/DDBJ whole genome shotgun (WGS) entry which is preliminary data.</text>
</comment>
<dbReference type="InterPro" id="IPR014014">
    <property type="entry name" value="RNA_helicase_DEAD_Q_motif"/>
</dbReference>
<comment type="similarity">
    <text evidence="6">Belongs to the DEAD box helicase family.</text>
</comment>
<gene>
    <name evidence="11" type="ORF">PEVE_00035972</name>
</gene>
<evidence type="ECO:0000256" key="6">
    <source>
        <dbReference type="RuleBase" id="RU000492"/>
    </source>
</evidence>
<dbReference type="EMBL" id="CALNXI010005660">
    <property type="protein sequence ID" value="CAH3198249.1"/>
    <property type="molecule type" value="Genomic_DNA"/>
</dbReference>
<dbReference type="InterPro" id="IPR000629">
    <property type="entry name" value="RNA-helicase_DEAD-box_CS"/>
</dbReference>
<keyword evidence="1 6" id="KW-0547">Nucleotide-binding</keyword>
<feature type="compositionally biased region" description="Basic and acidic residues" evidence="8">
    <location>
        <begin position="197"/>
        <end position="213"/>
    </location>
</feature>
<comment type="domain">
    <text evidence="7">The Q motif is unique to and characteristic of the DEAD box family of RNA helicases and controls ATP binding and hydrolysis.</text>
</comment>
<evidence type="ECO:0000256" key="1">
    <source>
        <dbReference type="ARBA" id="ARBA00022741"/>
    </source>
</evidence>
<dbReference type="CDD" id="cd17946">
    <property type="entry name" value="DEADc_DDX24"/>
    <property type="match status" value="1"/>
</dbReference>
<evidence type="ECO:0000259" key="10">
    <source>
        <dbReference type="PROSITE" id="PS51195"/>
    </source>
</evidence>
<evidence type="ECO:0000256" key="5">
    <source>
        <dbReference type="PROSITE-ProRule" id="PRU00552"/>
    </source>
</evidence>
<keyword evidence="7" id="KW-0694">RNA-binding</keyword>
<dbReference type="Gene3D" id="3.40.50.300">
    <property type="entry name" value="P-loop containing nucleotide triphosphate hydrolases"/>
    <property type="match status" value="2"/>
</dbReference>
<dbReference type="PROSITE" id="PS51195">
    <property type="entry name" value="Q_MOTIF"/>
    <property type="match status" value="1"/>
</dbReference>
<feature type="compositionally biased region" description="Basic residues" evidence="8">
    <location>
        <begin position="89"/>
        <end position="100"/>
    </location>
</feature>
<evidence type="ECO:0000256" key="2">
    <source>
        <dbReference type="ARBA" id="ARBA00022801"/>
    </source>
</evidence>
<sequence>MADKNRKTRKRKWTPVVLDDPTFFSGDMEGFVSLEVMEEYNLEELKVINVDVPPRKKKAKVQAEQEQKDQPKLTPPSTLEEEEREKSANVKKKKKKKKKKIESDEEPDQKQEASVENEITEDSEELDMKTWESLGVPTKILKALSDQGFTSPTPIQTLSLPPAIFYYRDIIGAAETGSGKTLAFGIPIITHILHQRAVQETDRENENEEKVDISETSSAEAGNSMDSDKKKRPLLALIMTPTRELALQIKSHLQQVAKHTFLEIVAVVGGMAPQKQQRLLRKCPEIIVATPGRLWDLISEGEEHVSKLERLRYLVIDEADRMVEQGHFQELSSILDLIHRTRQVQSYLVIQPVQIYKRHTPFSSIRHRQYCILVSLMDKVKLHKNSCKVIDVTNKRGTVETLTETKISCSLEEKDLYLYYFLSRYPGRTLVFSNTVDCIRRLGSLFRLLNFDPWVLHASMQQRQRLKNLDRQA</sequence>
<evidence type="ECO:0000259" key="9">
    <source>
        <dbReference type="PROSITE" id="PS51192"/>
    </source>
</evidence>
<dbReference type="InterPro" id="IPR011545">
    <property type="entry name" value="DEAD/DEAH_box_helicase_dom"/>
</dbReference>
<feature type="compositionally biased region" description="Basic and acidic residues" evidence="8">
    <location>
        <begin position="61"/>
        <end position="71"/>
    </location>
</feature>
<dbReference type="Pfam" id="PF00270">
    <property type="entry name" value="DEAD"/>
    <property type="match status" value="1"/>
</dbReference>
<evidence type="ECO:0000256" key="8">
    <source>
        <dbReference type="SAM" id="MobiDB-lite"/>
    </source>
</evidence>
<dbReference type="PROSITE" id="PS00039">
    <property type="entry name" value="DEAD_ATP_HELICASE"/>
    <property type="match status" value="1"/>
</dbReference>
<dbReference type="Proteomes" id="UP001159427">
    <property type="component" value="Unassembled WGS sequence"/>
</dbReference>
<feature type="domain" description="DEAD-box RNA helicase Q" evidence="10">
    <location>
        <begin position="129"/>
        <end position="157"/>
    </location>
</feature>
<evidence type="ECO:0000256" key="4">
    <source>
        <dbReference type="ARBA" id="ARBA00022840"/>
    </source>
</evidence>
<dbReference type="InterPro" id="IPR027417">
    <property type="entry name" value="P-loop_NTPase"/>
</dbReference>
<reference evidence="11 12" key="1">
    <citation type="submission" date="2022-05" db="EMBL/GenBank/DDBJ databases">
        <authorList>
            <consortium name="Genoscope - CEA"/>
            <person name="William W."/>
        </authorList>
    </citation>
    <scope>NUCLEOTIDE SEQUENCE [LARGE SCALE GENOMIC DNA]</scope>
</reference>
<dbReference type="SMART" id="SM00487">
    <property type="entry name" value="DEXDc"/>
    <property type="match status" value="1"/>
</dbReference>
<protein>
    <recommendedName>
        <fullName evidence="7">ATP-dependent RNA helicase</fullName>
        <ecNumber evidence="7">3.6.4.13</ecNumber>
    </recommendedName>
</protein>
<keyword evidence="4 6" id="KW-0067">ATP-binding</keyword>
<evidence type="ECO:0000313" key="12">
    <source>
        <dbReference type="Proteomes" id="UP001159427"/>
    </source>
</evidence>
<dbReference type="InterPro" id="IPR014001">
    <property type="entry name" value="Helicase_ATP-bd"/>
</dbReference>
<evidence type="ECO:0000313" key="11">
    <source>
        <dbReference type="EMBL" id="CAH3198249.1"/>
    </source>
</evidence>
<dbReference type="EC" id="3.6.4.13" evidence="7"/>
<dbReference type="SUPFAM" id="SSF52540">
    <property type="entry name" value="P-loop containing nucleoside triphosphate hydrolases"/>
    <property type="match status" value="2"/>
</dbReference>
<dbReference type="PROSITE" id="PS51192">
    <property type="entry name" value="HELICASE_ATP_BIND_1"/>
    <property type="match status" value="1"/>
</dbReference>
<feature type="region of interest" description="Disordered" evidence="8">
    <location>
        <begin position="197"/>
        <end position="228"/>
    </location>
</feature>